<dbReference type="Gene3D" id="3.30.1330.60">
    <property type="entry name" value="OmpA-like domain"/>
    <property type="match status" value="1"/>
</dbReference>
<dbReference type="InterPro" id="IPR006665">
    <property type="entry name" value="OmpA-like"/>
</dbReference>
<accession>A0A7Y0FP75</accession>
<dbReference type="InterPro" id="IPR006664">
    <property type="entry name" value="OMP_bac"/>
</dbReference>
<keyword evidence="7" id="KW-1185">Reference proteome</keyword>
<dbReference type="CDD" id="cd07185">
    <property type="entry name" value="OmpA_C-like"/>
    <property type="match status" value="1"/>
</dbReference>
<dbReference type="Proteomes" id="UP000559626">
    <property type="component" value="Unassembled WGS sequence"/>
</dbReference>
<feature type="domain" description="OmpA-like" evidence="5">
    <location>
        <begin position="280"/>
        <end position="396"/>
    </location>
</feature>
<evidence type="ECO:0000313" key="7">
    <source>
        <dbReference type="Proteomes" id="UP000559626"/>
    </source>
</evidence>
<comment type="subcellular location">
    <subcellularLocation>
        <location evidence="1">Cell outer membrane</location>
    </subcellularLocation>
</comment>
<dbReference type="InterPro" id="IPR036737">
    <property type="entry name" value="OmpA-like_sf"/>
</dbReference>
<dbReference type="Pfam" id="PF00691">
    <property type="entry name" value="OmpA"/>
    <property type="match status" value="1"/>
</dbReference>
<keyword evidence="2 4" id="KW-0472">Membrane</keyword>
<organism evidence="6 7">
    <name type="scientific">Hymenobacter polaris</name>
    <dbReference type="NCBI Taxonomy" id="2682546"/>
    <lineage>
        <taxon>Bacteria</taxon>
        <taxon>Pseudomonadati</taxon>
        <taxon>Bacteroidota</taxon>
        <taxon>Cytophagia</taxon>
        <taxon>Cytophagales</taxon>
        <taxon>Hymenobacteraceae</taxon>
        <taxon>Hymenobacter</taxon>
    </lineage>
</organism>
<dbReference type="RefSeq" id="WP_169533374.1">
    <property type="nucleotide sequence ID" value="NZ_JABBGH010000003.1"/>
</dbReference>
<dbReference type="GO" id="GO:0009279">
    <property type="term" value="C:cell outer membrane"/>
    <property type="evidence" value="ECO:0007669"/>
    <property type="project" value="UniProtKB-SubCell"/>
</dbReference>
<proteinExistence type="predicted"/>
<dbReference type="EMBL" id="JABBGH010000003">
    <property type="protein sequence ID" value="NML67723.1"/>
    <property type="molecule type" value="Genomic_DNA"/>
</dbReference>
<evidence type="ECO:0000256" key="1">
    <source>
        <dbReference type="ARBA" id="ARBA00004442"/>
    </source>
</evidence>
<dbReference type="PANTHER" id="PTHR30329">
    <property type="entry name" value="STATOR ELEMENT OF FLAGELLAR MOTOR COMPLEX"/>
    <property type="match status" value="1"/>
</dbReference>
<name>A0A7Y0FP75_9BACT</name>
<keyword evidence="3" id="KW-0998">Cell outer membrane</keyword>
<dbReference type="PRINTS" id="PR01021">
    <property type="entry name" value="OMPADOMAIN"/>
</dbReference>
<sequence>MTTLAEMPAQIQQTMEARGLLQTQALGDEQPAAVQHALPRVSELVMTSLAELASQPEGRDQVWKLAQEAAAAPASSPVGAGLVKEVLVDRFHGTVHAIATAAGVRATTVAKLLDVATGAALGLLGGLVAEHNWSAPQLAHWLRPHQAEPVLAPLAGGVAPLAAVGAGPEPSWFASRSNWLLMAVSVVAVAELGYIIGTRSADADVAAPAATSAAAGSNRQYTAIPVANLATKPVASATTVPVPVVLKLKDGVRQVIGATSTESKLYQFLVDPSKGVDPTDPTKDWIGFDRIYFDSNKATLTNESLWQLSNVASILKRFPDAKIKIGGYTDNTGQPLSNLRLSKDRAQAALDALVSLGVPTSRLTAVGYGVLDNIASNDTEEGRAVNRRVSMQVVQK</sequence>
<gene>
    <name evidence="6" type="ORF">HHL22_21185</name>
</gene>
<dbReference type="PANTHER" id="PTHR30329:SF21">
    <property type="entry name" value="LIPOPROTEIN YIAD-RELATED"/>
    <property type="match status" value="1"/>
</dbReference>
<evidence type="ECO:0000256" key="4">
    <source>
        <dbReference type="PROSITE-ProRule" id="PRU00473"/>
    </source>
</evidence>
<protein>
    <submittedName>
        <fullName evidence="6">OmpA family protein</fullName>
    </submittedName>
</protein>
<reference evidence="6 7" key="1">
    <citation type="submission" date="2020-04" db="EMBL/GenBank/DDBJ databases">
        <title>Hymenobacter polaris sp. nov., isolated from Arctic soil.</title>
        <authorList>
            <person name="Dahal R.H."/>
        </authorList>
    </citation>
    <scope>NUCLEOTIDE SEQUENCE [LARGE SCALE GENOMIC DNA]</scope>
    <source>
        <strain evidence="6 7">RP-2-7</strain>
    </source>
</reference>
<evidence type="ECO:0000259" key="5">
    <source>
        <dbReference type="PROSITE" id="PS51123"/>
    </source>
</evidence>
<dbReference type="AlphaFoldDB" id="A0A7Y0FP75"/>
<evidence type="ECO:0000256" key="2">
    <source>
        <dbReference type="ARBA" id="ARBA00023136"/>
    </source>
</evidence>
<evidence type="ECO:0000256" key="3">
    <source>
        <dbReference type="ARBA" id="ARBA00023237"/>
    </source>
</evidence>
<dbReference type="SUPFAM" id="SSF103088">
    <property type="entry name" value="OmpA-like"/>
    <property type="match status" value="1"/>
</dbReference>
<dbReference type="InterPro" id="IPR050330">
    <property type="entry name" value="Bact_OuterMem_StrucFunc"/>
</dbReference>
<dbReference type="PROSITE" id="PS51123">
    <property type="entry name" value="OMPA_2"/>
    <property type="match status" value="1"/>
</dbReference>
<evidence type="ECO:0000313" key="6">
    <source>
        <dbReference type="EMBL" id="NML67723.1"/>
    </source>
</evidence>
<comment type="caution">
    <text evidence="6">The sequence shown here is derived from an EMBL/GenBank/DDBJ whole genome shotgun (WGS) entry which is preliminary data.</text>
</comment>